<dbReference type="InterPro" id="IPR027417">
    <property type="entry name" value="P-loop_NTPase"/>
</dbReference>
<proteinExistence type="predicted"/>
<evidence type="ECO:0000313" key="2">
    <source>
        <dbReference type="EMBL" id="KAF5834235.1"/>
    </source>
</evidence>
<comment type="caution">
    <text evidence="2">The sequence shown here is derived from an EMBL/GenBank/DDBJ whole genome shotgun (WGS) entry which is preliminary data.</text>
</comment>
<dbReference type="SUPFAM" id="SSF52540">
    <property type="entry name" value="P-loop containing nucleoside triphosphate hydrolases"/>
    <property type="match status" value="1"/>
</dbReference>
<name>A0ABQ7GI03_DUNSA</name>
<dbReference type="InterPro" id="IPR026314">
    <property type="entry name" value="YLP_motif_con_p1"/>
</dbReference>
<evidence type="ECO:0008006" key="4">
    <source>
        <dbReference type="Google" id="ProtNLM"/>
    </source>
</evidence>
<evidence type="ECO:0000256" key="1">
    <source>
        <dbReference type="SAM" id="SignalP"/>
    </source>
</evidence>
<dbReference type="PANTHER" id="PTHR13413">
    <property type="entry name" value="YLP MOTIF CONTAINING PROTEIN NUCLEAR PROTEIN ZAP"/>
    <property type="match status" value="1"/>
</dbReference>
<keyword evidence="1" id="KW-0732">Signal</keyword>
<dbReference type="Gene3D" id="3.40.50.300">
    <property type="entry name" value="P-loop containing nucleotide triphosphate hydrolases"/>
    <property type="match status" value="1"/>
</dbReference>
<dbReference type="PANTHER" id="PTHR13413:SF0">
    <property type="entry name" value="YLP MOTIF-CONTAINING PROTEIN 1"/>
    <property type="match status" value="1"/>
</dbReference>
<organism evidence="2 3">
    <name type="scientific">Dunaliella salina</name>
    <name type="common">Green alga</name>
    <name type="synonym">Protococcus salinus</name>
    <dbReference type="NCBI Taxonomy" id="3046"/>
    <lineage>
        <taxon>Eukaryota</taxon>
        <taxon>Viridiplantae</taxon>
        <taxon>Chlorophyta</taxon>
        <taxon>core chlorophytes</taxon>
        <taxon>Chlorophyceae</taxon>
        <taxon>CS clade</taxon>
        <taxon>Chlamydomonadales</taxon>
        <taxon>Dunaliellaceae</taxon>
        <taxon>Dunaliella</taxon>
    </lineage>
</organism>
<dbReference type="EMBL" id="MU069768">
    <property type="protein sequence ID" value="KAF5834235.1"/>
    <property type="molecule type" value="Genomic_DNA"/>
</dbReference>
<feature type="signal peptide" evidence="1">
    <location>
        <begin position="1"/>
        <end position="34"/>
    </location>
</feature>
<keyword evidence="3" id="KW-1185">Reference proteome</keyword>
<reference evidence="2" key="1">
    <citation type="submission" date="2017-08" db="EMBL/GenBank/DDBJ databases">
        <authorList>
            <person name="Polle J.E."/>
            <person name="Barry K."/>
            <person name="Cushman J."/>
            <person name="Schmutz J."/>
            <person name="Tran D."/>
            <person name="Hathwaick L.T."/>
            <person name="Yim W.C."/>
            <person name="Jenkins J."/>
            <person name="Mckie-Krisberg Z.M."/>
            <person name="Prochnik S."/>
            <person name="Lindquist E."/>
            <person name="Dockter R.B."/>
            <person name="Adam C."/>
            <person name="Molina H."/>
            <person name="Bunkerborg J."/>
            <person name="Jin E."/>
            <person name="Buchheim M."/>
            <person name="Magnuson J."/>
        </authorList>
    </citation>
    <scope>NUCLEOTIDE SEQUENCE</scope>
    <source>
        <strain evidence="2">CCAP 19/18</strain>
    </source>
</reference>
<feature type="chain" id="PRO_5045435799" description="YLP motif-containing protein 1" evidence="1">
    <location>
        <begin position="35"/>
        <end position="218"/>
    </location>
</feature>
<sequence length="218" mass="24591">MISLMRTLQCAFWPKHILVVNSVLCCTGVGCAHAVAPPAMRFSAQTHPFGKLCILLPRWWMCSFCAPPQHTSQPRRGCLVVVDVLTLLRPPQRSTRPKRILIVLRGLPGSGKSFLAKKIRDVEVEEGGEPPRVHAIDDYFVAEVEKEVDDPTAKTGKGRKKKVYEMEYQYDPDMEAAYQKSLVRALTRTMDEGRYTFVVMDAPNTRLDEFRDVLAAAQ</sequence>
<dbReference type="PROSITE" id="PS51257">
    <property type="entry name" value="PROKAR_LIPOPROTEIN"/>
    <property type="match status" value="1"/>
</dbReference>
<dbReference type="Proteomes" id="UP000815325">
    <property type="component" value="Unassembled WGS sequence"/>
</dbReference>
<accession>A0ABQ7GI03</accession>
<gene>
    <name evidence="2" type="ORF">DUNSADRAFT_9188</name>
</gene>
<feature type="non-terminal residue" evidence="2">
    <location>
        <position position="218"/>
    </location>
</feature>
<protein>
    <recommendedName>
        <fullName evidence="4">YLP motif-containing protein 1</fullName>
    </recommendedName>
</protein>
<evidence type="ECO:0000313" key="3">
    <source>
        <dbReference type="Proteomes" id="UP000815325"/>
    </source>
</evidence>